<dbReference type="OrthoDB" id="335726at2"/>
<dbReference type="RefSeq" id="WP_097029088.1">
    <property type="nucleotide sequence ID" value="NZ_OAOQ01000002.1"/>
</dbReference>
<dbReference type="InterPro" id="IPR036291">
    <property type="entry name" value="NAD(P)-bd_dom_sf"/>
</dbReference>
<dbReference type="PROSITE" id="PS00061">
    <property type="entry name" value="ADH_SHORT"/>
    <property type="match status" value="1"/>
</dbReference>
<dbReference type="CDD" id="cd05233">
    <property type="entry name" value="SDR_c"/>
    <property type="match status" value="1"/>
</dbReference>
<dbReference type="SMART" id="SM00822">
    <property type="entry name" value="PKS_KR"/>
    <property type="match status" value="1"/>
</dbReference>
<dbReference type="Gene3D" id="3.40.50.720">
    <property type="entry name" value="NAD(P)-binding Rossmann-like Domain"/>
    <property type="match status" value="1"/>
</dbReference>
<evidence type="ECO:0000256" key="4">
    <source>
        <dbReference type="RuleBase" id="RU000363"/>
    </source>
</evidence>
<dbReference type="Pfam" id="PF00106">
    <property type="entry name" value="adh_short"/>
    <property type="match status" value="1"/>
</dbReference>
<dbReference type="PANTHER" id="PTHR43391:SF14">
    <property type="entry name" value="DEHYDROGENASE_REDUCTASE SDR FAMILY PROTEIN 7-LIKE"/>
    <property type="match status" value="1"/>
</dbReference>
<evidence type="ECO:0000256" key="1">
    <source>
        <dbReference type="ARBA" id="ARBA00006484"/>
    </source>
</evidence>
<proteinExistence type="inferred from homology"/>
<dbReference type="PANTHER" id="PTHR43391">
    <property type="entry name" value="RETINOL DEHYDROGENASE-RELATED"/>
    <property type="match status" value="1"/>
</dbReference>
<dbReference type="AlphaFoldDB" id="A0A285CL35"/>
<name>A0A285CL35_9RHOB</name>
<comment type="similarity">
    <text evidence="1 4">Belongs to the short-chain dehydrogenases/reductases (SDR) family.</text>
</comment>
<dbReference type="GO" id="GO:0016491">
    <property type="term" value="F:oxidoreductase activity"/>
    <property type="evidence" value="ECO:0007669"/>
    <property type="project" value="UniProtKB-KW"/>
</dbReference>
<dbReference type="InterPro" id="IPR057326">
    <property type="entry name" value="KR_dom"/>
</dbReference>
<dbReference type="InterPro" id="IPR020904">
    <property type="entry name" value="Sc_DH/Rdtase_CS"/>
</dbReference>
<protein>
    <submittedName>
        <fullName evidence="6">NADP-dependent 3-hydroxy acid dehydrogenase YdfG</fullName>
    </submittedName>
</protein>
<dbReference type="PRINTS" id="PR00081">
    <property type="entry name" value="GDHRDH"/>
</dbReference>
<evidence type="ECO:0000259" key="5">
    <source>
        <dbReference type="SMART" id="SM00822"/>
    </source>
</evidence>
<reference evidence="7" key="1">
    <citation type="submission" date="2017-08" db="EMBL/GenBank/DDBJ databases">
        <authorList>
            <person name="Varghese N."/>
            <person name="Submissions S."/>
        </authorList>
    </citation>
    <scope>NUCLEOTIDE SEQUENCE [LARGE SCALE GENOMIC DNA]</scope>
    <source>
        <strain evidence="7">JA234</strain>
    </source>
</reference>
<gene>
    <name evidence="6" type="ORF">SAMN05878503_10239</name>
</gene>
<dbReference type="PRINTS" id="PR00080">
    <property type="entry name" value="SDRFAMILY"/>
</dbReference>
<organism evidence="6 7">
    <name type="scientific">Cereibacter ovatus</name>
    <dbReference type="NCBI Taxonomy" id="439529"/>
    <lineage>
        <taxon>Bacteria</taxon>
        <taxon>Pseudomonadati</taxon>
        <taxon>Pseudomonadota</taxon>
        <taxon>Alphaproteobacteria</taxon>
        <taxon>Rhodobacterales</taxon>
        <taxon>Paracoccaceae</taxon>
        <taxon>Cereibacter</taxon>
    </lineage>
</organism>
<evidence type="ECO:0000313" key="6">
    <source>
        <dbReference type="EMBL" id="SNX68271.1"/>
    </source>
</evidence>
<evidence type="ECO:0000313" key="7">
    <source>
        <dbReference type="Proteomes" id="UP000219467"/>
    </source>
</evidence>
<feature type="domain" description="Ketoreductase" evidence="5">
    <location>
        <begin position="7"/>
        <end position="184"/>
    </location>
</feature>
<sequence length="245" mass="26604">MRDFVGKRYWLIGGSEGLGLALAKKLSGAGAKVVLSGRDEARLAEAVEAMPGRAEAVAMDVRSDESIRAALEKIGDVDGIVFNAGVYWPMTAQQWDREQVDAMLDINLMGLVRVVSAVLPGMIARDCGHLVITGSIAGFRGLPGAIGYAASKAGVVSLAESLHADLRGTGVEVQLVNPGFVRTRMTDKNSFRMPFIMEPEAAALCMFEHMCSDNFRRNFPALFSAFFRFSQLLPDGLFFRLVGRR</sequence>
<dbReference type="InterPro" id="IPR002347">
    <property type="entry name" value="SDR_fam"/>
</dbReference>
<evidence type="ECO:0000256" key="3">
    <source>
        <dbReference type="ARBA" id="ARBA00023002"/>
    </source>
</evidence>
<dbReference type="SUPFAM" id="SSF51735">
    <property type="entry name" value="NAD(P)-binding Rossmann-fold domains"/>
    <property type="match status" value="1"/>
</dbReference>
<dbReference type="EMBL" id="OAOQ01000002">
    <property type="protein sequence ID" value="SNX68271.1"/>
    <property type="molecule type" value="Genomic_DNA"/>
</dbReference>
<dbReference type="Proteomes" id="UP000219467">
    <property type="component" value="Unassembled WGS sequence"/>
</dbReference>
<keyword evidence="3" id="KW-0560">Oxidoreductase</keyword>
<evidence type="ECO:0000256" key="2">
    <source>
        <dbReference type="ARBA" id="ARBA00022857"/>
    </source>
</evidence>
<keyword evidence="7" id="KW-1185">Reference proteome</keyword>
<keyword evidence="2" id="KW-0521">NADP</keyword>
<accession>A0A285CL35</accession>